<dbReference type="Pfam" id="PF18990">
    <property type="entry name" value="DUF5723"/>
    <property type="match status" value="1"/>
</dbReference>
<proteinExistence type="predicted"/>
<accession>A0A5S5C673</accession>
<evidence type="ECO:0000313" key="2">
    <source>
        <dbReference type="EMBL" id="TYP73473.1"/>
    </source>
</evidence>
<dbReference type="AlphaFoldDB" id="A0A5S5C673"/>
<dbReference type="Proteomes" id="UP000324376">
    <property type="component" value="Unassembled WGS sequence"/>
</dbReference>
<sequence>MRRLVTFFFILSFCAFSQNKPGLYDYSDLPQSLMSNPGTTIEFDYHAGVPLFSQFHINAGLKGGSLYDIIADDGRTVDEKITAKLEELSSDDYLTINQQLELLSFGWRSKKNPDTYFSGGMYEEFDFMGYFPKDLAVLAYEGNQEYLNQDFSFSDFAGTAELLTVFHFGYTKQIDDRLTFGARAKIYSSMFNVRSTKNKGTFTTIETPDGNNIYRHIISDANVVVKTSGYADLREINDSDSEEKAKEYKSTLLKKAFLGGNLGVGIDVGFSYKLEEQWIVTGSLTDFGLIVYNKDVETYAASGDYAFDGFESPIQFTGSGPQDFLDDLKESLSADTLSTSYTAMRPLKLNGSIKHVFNRYDDGTCNCYVEGKTPPYTDAFGFQFFSQFRPKRPVFAGSFFYYKRWFNFLRTKINYTIDEHSYYNVGLLVSTHFKPINMYIAADNLFAYSNVAKARGASLQLGINVVF</sequence>
<organism evidence="2 3">
    <name type="scientific">Aquimarina intermedia</name>
    <dbReference type="NCBI Taxonomy" id="350814"/>
    <lineage>
        <taxon>Bacteria</taxon>
        <taxon>Pseudomonadati</taxon>
        <taxon>Bacteroidota</taxon>
        <taxon>Flavobacteriia</taxon>
        <taxon>Flavobacteriales</taxon>
        <taxon>Flavobacteriaceae</taxon>
        <taxon>Aquimarina</taxon>
    </lineage>
</organism>
<evidence type="ECO:0000259" key="1">
    <source>
        <dbReference type="Pfam" id="PF18990"/>
    </source>
</evidence>
<keyword evidence="3" id="KW-1185">Reference proteome</keyword>
<dbReference type="EMBL" id="VNHU01000005">
    <property type="protein sequence ID" value="TYP73473.1"/>
    <property type="molecule type" value="Genomic_DNA"/>
</dbReference>
<reference evidence="2 3" key="1">
    <citation type="submission" date="2019-07" db="EMBL/GenBank/DDBJ databases">
        <title>Genomic Encyclopedia of Archaeal and Bacterial Type Strains, Phase II (KMG-II): from individual species to whole genera.</title>
        <authorList>
            <person name="Goeker M."/>
        </authorList>
    </citation>
    <scope>NUCLEOTIDE SEQUENCE [LARGE SCALE GENOMIC DNA]</scope>
    <source>
        <strain evidence="2 3">DSM 17527</strain>
    </source>
</reference>
<dbReference type="InterPro" id="IPR043781">
    <property type="entry name" value="DUF5723"/>
</dbReference>
<protein>
    <recommendedName>
        <fullName evidence="1">DUF5723 domain-containing protein</fullName>
    </recommendedName>
</protein>
<gene>
    <name evidence="2" type="ORF">BD809_10560</name>
</gene>
<comment type="caution">
    <text evidence="2">The sequence shown here is derived from an EMBL/GenBank/DDBJ whole genome shotgun (WGS) entry which is preliminary data.</text>
</comment>
<evidence type="ECO:0000313" key="3">
    <source>
        <dbReference type="Proteomes" id="UP000324376"/>
    </source>
</evidence>
<name>A0A5S5C673_9FLAO</name>
<feature type="domain" description="DUF5723" evidence="1">
    <location>
        <begin position="37"/>
        <end position="443"/>
    </location>
</feature>